<dbReference type="CDD" id="cd06224">
    <property type="entry name" value="REM"/>
    <property type="match status" value="1"/>
</dbReference>
<feature type="domain" description="SH3" evidence="6">
    <location>
        <begin position="109"/>
        <end position="170"/>
    </location>
</feature>
<dbReference type="PROSITE" id="PS50009">
    <property type="entry name" value="RASGEF_CAT"/>
    <property type="match status" value="1"/>
</dbReference>
<dbReference type="SMART" id="SM00326">
    <property type="entry name" value="SH3"/>
    <property type="match status" value="1"/>
</dbReference>
<dbReference type="PROSITE" id="PS00720">
    <property type="entry name" value="RASGEF"/>
    <property type="match status" value="1"/>
</dbReference>
<dbReference type="InterPro" id="IPR023578">
    <property type="entry name" value="Ras_GEF_dom_sf"/>
</dbReference>
<keyword evidence="10" id="KW-1185">Reference proteome</keyword>
<evidence type="ECO:0000256" key="4">
    <source>
        <dbReference type="PROSITE-ProRule" id="PRU00192"/>
    </source>
</evidence>
<dbReference type="InterPro" id="IPR000651">
    <property type="entry name" value="Ras-like_Gua-exchang_fac_N"/>
</dbReference>
<evidence type="ECO:0000259" key="8">
    <source>
        <dbReference type="PROSITE" id="PS50212"/>
    </source>
</evidence>
<name>A0AAD7X3Q2_9APHY</name>
<evidence type="ECO:0000259" key="6">
    <source>
        <dbReference type="PROSITE" id="PS50002"/>
    </source>
</evidence>
<feature type="compositionally biased region" description="Low complexity" evidence="5">
    <location>
        <begin position="23"/>
        <end position="54"/>
    </location>
</feature>
<keyword evidence="1 4" id="KW-0728">SH3 domain</keyword>
<dbReference type="FunFam" id="2.30.30.40:FF:000072">
    <property type="entry name" value="Unconventional Myosin IB"/>
    <property type="match status" value="1"/>
</dbReference>
<dbReference type="InterPro" id="IPR019804">
    <property type="entry name" value="Ras_G-nucl-exch_fac_CS"/>
</dbReference>
<dbReference type="Pfam" id="PF00617">
    <property type="entry name" value="RasGEF"/>
    <property type="match status" value="1"/>
</dbReference>
<evidence type="ECO:0000256" key="5">
    <source>
        <dbReference type="SAM" id="MobiDB-lite"/>
    </source>
</evidence>
<feature type="region of interest" description="Disordered" evidence="5">
    <location>
        <begin position="370"/>
        <end position="393"/>
    </location>
</feature>
<feature type="region of interest" description="Disordered" evidence="5">
    <location>
        <begin position="422"/>
        <end position="499"/>
    </location>
</feature>
<dbReference type="Proteomes" id="UP001215151">
    <property type="component" value="Unassembled WGS sequence"/>
</dbReference>
<feature type="region of interest" description="Disordered" evidence="5">
    <location>
        <begin position="659"/>
        <end position="683"/>
    </location>
</feature>
<dbReference type="InterPro" id="IPR008937">
    <property type="entry name" value="Ras-like_GEF"/>
</dbReference>
<organism evidence="9 10">
    <name type="scientific">Trametes cubensis</name>
    <dbReference type="NCBI Taxonomy" id="1111947"/>
    <lineage>
        <taxon>Eukaryota</taxon>
        <taxon>Fungi</taxon>
        <taxon>Dikarya</taxon>
        <taxon>Basidiomycota</taxon>
        <taxon>Agaricomycotina</taxon>
        <taxon>Agaricomycetes</taxon>
        <taxon>Polyporales</taxon>
        <taxon>Polyporaceae</taxon>
        <taxon>Trametes</taxon>
    </lineage>
</organism>
<feature type="domain" description="Ras-GEF" evidence="7">
    <location>
        <begin position="1064"/>
        <end position="1301"/>
    </location>
</feature>
<dbReference type="InterPro" id="IPR056685">
    <property type="entry name" value="DUF7783"/>
</dbReference>
<evidence type="ECO:0000256" key="1">
    <source>
        <dbReference type="ARBA" id="ARBA00022443"/>
    </source>
</evidence>
<dbReference type="InterPro" id="IPR001895">
    <property type="entry name" value="RASGEF_cat_dom"/>
</dbReference>
<feature type="compositionally biased region" description="Low complexity" evidence="5">
    <location>
        <begin position="74"/>
        <end position="87"/>
    </location>
</feature>
<feature type="region of interest" description="Disordered" evidence="5">
    <location>
        <begin position="68"/>
        <end position="87"/>
    </location>
</feature>
<dbReference type="EMBL" id="JAPEVG010000671">
    <property type="protein sequence ID" value="KAJ8456495.1"/>
    <property type="molecule type" value="Genomic_DNA"/>
</dbReference>
<dbReference type="SUPFAM" id="SSF48366">
    <property type="entry name" value="Ras GEF"/>
    <property type="match status" value="1"/>
</dbReference>
<feature type="region of interest" description="Disordered" evidence="5">
    <location>
        <begin position="741"/>
        <end position="827"/>
    </location>
</feature>
<keyword evidence="2 3" id="KW-0344">Guanine-nucleotide releasing factor</keyword>
<dbReference type="SMART" id="SM00229">
    <property type="entry name" value="RasGEFN"/>
    <property type="match status" value="1"/>
</dbReference>
<evidence type="ECO:0000256" key="2">
    <source>
        <dbReference type="ARBA" id="ARBA00022658"/>
    </source>
</evidence>
<dbReference type="GO" id="GO:0005886">
    <property type="term" value="C:plasma membrane"/>
    <property type="evidence" value="ECO:0007669"/>
    <property type="project" value="TreeGrafter"/>
</dbReference>
<dbReference type="PROSITE" id="PS50002">
    <property type="entry name" value="SH3"/>
    <property type="match status" value="1"/>
</dbReference>
<feature type="region of interest" description="Disordered" evidence="5">
    <location>
        <begin position="175"/>
        <end position="220"/>
    </location>
</feature>
<comment type="caution">
    <text evidence="9">The sequence shown here is derived from an EMBL/GenBank/DDBJ whole genome shotgun (WGS) entry which is preliminary data.</text>
</comment>
<dbReference type="InterPro" id="IPR001452">
    <property type="entry name" value="SH3_domain"/>
</dbReference>
<feature type="compositionally biased region" description="Acidic residues" evidence="5">
    <location>
        <begin position="371"/>
        <end position="382"/>
    </location>
</feature>
<dbReference type="PANTHER" id="PTHR23113:SF354">
    <property type="entry name" value="BUD SITE SELECTION PROTEIN 5"/>
    <property type="match status" value="1"/>
</dbReference>
<accession>A0AAD7X3Q2</accession>
<protein>
    <recommendedName>
        <fullName evidence="11">Ras GEF</fullName>
    </recommendedName>
</protein>
<gene>
    <name evidence="9" type="ORF">ONZ51_g12091</name>
</gene>
<dbReference type="GO" id="GO:0007265">
    <property type="term" value="P:Ras protein signal transduction"/>
    <property type="evidence" value="ECO:0007669"/>
    <property type="project" value="TreeGrafter"/>
</dbReference>
<feature type="compositionally biased region" description="Pro residues" evidence="5">
    <location>
        <begin position="744"/>
        <end position="760"/>
    </location>
</feature>
<dbReference type="SMART" id="SM00147">
    <property type="entry name" value="RasGEF"/>
    <property type="match status" value="1"/>
</dbReference>
<feature type="compositionally biased region" description="Low complexity" evidence="5">
    <location>
        <begin position="192"/>
        <end position="204"/>
    </location>
</feature>
<reference evidence="9" key="1">
    <citation type="submission" date="2022-11" db="EMBL/GenBank/DDBJ databases">
        <title>Genome Sequence of Cubamyces cubensis.</title>
        <authorList>
            <person name="Buettner E."/>
        </authorList>
    </citation>
    <scope>NUCLEOTIDE SEQUENCE</scope>
    <source>
        <strain evidence="9">MPL-01</strain>
    </source>
</reference>
<evidence type="ECO:0000259" key="7">
    <source>
        <dbReference type="PROSITE" id="PS50009"/>
    </source>
</evidence>
<dbReference type="PANTHER" id="PTHR23113">
    <property type="entry name" value="GUANINE NUCLEOTIDE EXCHANGE FACTOR"/>
    <property type="match status" value="1"/>
</dbReference>
<evidence type="ECO:0000256" key="3">
    <source>
        <dbReference type="PROSITE-ProRule" id="PRU00168"/>
    </source>
</evidence>
<dbReference type="GO" id="GO:0005085">
    <property type="term" value="F:guanyl-nucleotide exchange factor activity"/>
    <property type="evidence" value="ECO:0007669"/>
    <property type="project" value="UniProtKB-KW"/>
</dbReference>
<dbReference type="PRINTS" id="PR00452">
    <property type="entry name" value="SH3DOMAIN"/>
</dbReference>
<dbReference type="InterPro" id="IPR036964">
    <property type="entry name" value="RASGEF_cat_dom_sf"/>
</dbReference>
<dbReference type="Pfam" id="PF25006">
    <property type="entry name" value="DUF7783"/>
    <property type="match status" value="1"/>
</dbReference>
<dbReference type="Gene3D" id="2.30.30.40">
    <property type="entry name" value="SH3 Domains"/>
    <property type="match status" value="1"/>
</dbReference>
<dbReference type="Pfam" id="PF00618">
    <property type="entry name" value="RasGEF_N"/>
    <property type="match status" value="1"/>
</dbReference>
<dbReference type="Gene3D" id="1.20.870.10">
    <property type="entry name" value="Son of sevenless (SoS) protein Chain: S domain 1"/>
    <property type="match status" value="1"/>
</dbReference>
<feature type="compositionally biased region" description="Polar residues" evidence="5">
    <location>
        <begin position="443"/>
        <end position="458"/>
    </location>
</feature>
<sequence>MPVSHLRIDTSVALPESSSSRAPSRNGTRTPSTSRSTASSSHRLRSPSTASASSAISYISHAPSTASTHLSVNSAHPSTAPTSISAASRSAVGSSWSALDSGSEDESGDMQEYVLAMHDFAPQQQNVTCLSFRAGQVIHVLNRDPSGWWDGELDGRRGWFPSNYVTSEVGLLTEEELPGGKNPRPGHSQNMSTSSTTSWTSTTSRKGKAPYPRNDHRPTAADSFGPSINMYCPPLMLPLLRGLSLLQNAVRMSRIHHFQPATACIISCVRALLSEIGCLSRDAPILKQHGVLAQERKRILSDLASLVSQAKRASDEGAAEDTRDMEVQAMVRLAGQLFAHVRGFLAVAVQCGVNLPSNAARIARTESETLVQDDDNASDDCFETPGRSTNGIAARPRRMTNTMTPTRPKSLGDLKMSKRAAMGADYPPVPTGPLRVPQRKLSEQQLSTPARRFVSSSGVLGHKAAQDSISSISSSSSSSFSSSDSSVGAPATPVFPSGPATSAELTEALRATHDAFLSTIAAFIGHAHSHSRTSHASSTGHMYDLVREVVDVVCRLLTLVEAVLRHPDVPLPKASALRVAKENVYNVTSTLADSVRVLTGPPPEDVSEEEEKARLLRCATDSLKAGSDCVAAVKRCVQRASGERPFVFQLPVPGDPEAGAYTPRKFSHAHRASSASGGGPRIRKASSLAAMHGPYVGDAGEGVSDGAAGEEEDLTIQAQSVEEAENTMTARKPSMEEIAISEEPPSPSASPLPSPLPAPDVPSKTAEGPASSPVSPNMVDDSPLSPIDGRPSLDTVRSDILSVRSYAPTEDDRTTWEGSQRHGPTPSISTFEERLMGGEIPPVPSSRLATAVLPWTYPHDHAPEDVAYNSDGQLVGATLEALVERMTPHDSLVEPPFAAVFFMTFRLFTTPAALLDAVITRYNILPPPGLCDADLRLWQQRKGLPVRLRVSNFIKTWVESYWRHSSDSAVLPTLVSFTNEALSIMFPQQSQRILALVQQRISSRENIALAQGDRDRLRDAGIPLNPPVVLPGPISEIPRPIMTKTVLSALRSTNYGSVAVTDFDALELARQLTVMECTLYCAIQPEELLLDSGSGVSPAHVKAVTSLSTAITGWVAESILNEPDTKKRTALVKFFIKLADRCVSLRNYSTPRSILAALDSSTIARLHQTWVGLPQKNKIQLEALRKLADHARNYHEYRSRLRNTAPPAVPFLGLYLTDLTFCREGNPSHRTSPKSPEKKLINFNKYHKLARIVQDMQRFQVPYNLKEIPEVQAYLRDAFEKSQRQGDLQDLYRRSLLVEPKQSAETPPTSDVRQLFAWASRSQTSVTPASAS</sequence>
<dbReference type="Pfam" id="PF14604">
    <property type="entry name" value="SH3_9"/>
    <property type="match status" value="1"/>
</dbReference>
<dbReference type="InterPro" id="IPR036028">
    <property type="entry name" value="SH3-like_dom_sf"/>
</dbReference>
<evidence type="ECO:0000313" key="10">
    <source>
        <dbReference type="Proteomes" id="UP001215151"/>
    </source>
</evidence>
<dbReference type="CDD" id="cd11883">
    <property type="entry name" value="SH3_Sdc25"/>
    <property type="match status" value="1"/>
</dbReference>
<evidence type="ECO:0008006" key="11">
    <source>
        <dbReference type="Google" id="ProtNLM"/>
    </source>
</evidence>
<proteinExistence type="predicted"/>
<evidence type="ECO:0000313" key="9">
    <source>
        <dbReference type="EMBL" id="KAJ8456495.1"/>
    </source>
</evidence>
<dbReference type="CDD" id="cd00155">
    <property type="entry name" value="RasGEF"/>
    <property type="match status" value="1"/>
</dbReference>
<feature type="domain" description="N-terminal Ras-GEF" evidence="8">
    <location>
        <begin position="870"/>
        <end position="1001"/>
    </location>
</feature>
<feature type="region of interest" description="Disordered" evidence="5">
    <location>
        <begin position="1"/>
        <end position="54"/>
    </location>
</feature>
<dbReference type="Gene3D" id="1.10.840.10">
    <property type="entry name" value="Ras guanine-nucleotide exchange factors catalytic domain"/>
    <property type="match status" value="1"/>
</dbReference>
<dbReference type="PROSITE" id="PS50212">
    <property type="entry name" value="RASGEF_NTER"/>
    <property type="match status" value="1"/>
</dbReference>
<dbReference type="SUPFAM" id="SSF50044">
    <property type="entry name" value="SH3-domain"/>
    <property type="match status" value="1"/>
</dbReference>
<feature type="compositionally biased region" description="Low complexity" evidence="5">
    <location>
        <begin position="467"/>
        <end position="486"/>
    </location>
</feature>